<dbReference type="InterPro" id="IPR013815">
    <property type="entry name" value="ATP_grasp_subdomain_1"/>
</dbReference>
<sequence>MSRAGRVGAAATDWHRVLAPRSVALVGATGRADNPMARPLRWLTERGFAGRVHPVNPKYDELGGVPCAPSLADVPGGVDLVLALVPAERAASTVTEAGAAGAAAVVVFASGFAEVGEAGRARQEELVAAAWAAGTRVLGPNCQGLYDARSRLFATFTGAGERPLTGSSGIAYVGQSGAIGGAVLDVAAERGLDLSAWVSTGNEADVTLTEVGRHLVADPDISVLTVYAESLPDPDDYAALAAEAAAAGTALVVLRSGRSAPGRRAAVSHTGAMLGDDTAFTLVSRRYGVVLVDDVEELLAAATMLRGRRGPAGRALGLVTSSGGAGILAADRASEAGLAVPELDERTREKLARLVPDFGAVANPVDVTAQLFNDGGSFGEVCGIVRADPGVDAVLVLLTMLVGETADALARDLAATVAEQGPDAPPVAVVWMAGEDGTAPARAVLREAGVPVFSSIALAVRVLDAVAAGPGAAPAPREPLDPVPGDGWELLDALGVRRPWAAISTDPAHTTAAVAELGGRAVLKVEGLEHKTEAGAVRLDVPTDTAAAVHAELAALPGATGVLVQERVPGGVELLVSVDGGRDGWPPVLTVGHGGTATEVHRDVVHALAPVTPETARSMLGSLRCWPLLAGHRGVPGVDLDAAVDAIVRISRAAALPGLGELEVNPLVLPPPRSASVASTLAPDDRIATRSDPRHAEGAIAVDVLRTET</sequence>
<organism evidence="2 3">
    <name type="scientific">Actinomycetospora lemnae</name>
    <dbReference type="NCBI Taxonomy" id="3019891"/>
    <lineage>
        <taxon>Bacteria</taxon>
        <taxon>Bacillati</taxon>
        <taxon>Actinomycetota</taxon>
        <taxon>Actinomycetes</taxon>
        <taxon>Pseudonocardiales</taxon>
        <taxon>Pseudonocardiaceae</taxon>
        <taxon>Actinomycetospora</taxon>
    </lineage>
</organism>
<feature type="domain" description="CoA-binding" evidence="1">
    <location>
        <begin position="17"/>
        <end position="112"/>
    </location>
</feature>
<dbReference type="Proteomes" id="UP001300763">
    <property type="component" value="Unassembled WGS sequence"/>
</dbReference>
<dbReference type="Pfam" id="PF19045">
    <property type="entry name" value="Ligase_CoA_2"/>
    <property type="match status" value="1"/>
</dbReference>
<dbReference type="SMART" id="SM00881">
    <property type="entry name" value="CoA_binding"/>
    <property type="match status" value="1"/>
</dbReference>
<dbReference type="SUPFAM" id="SSF56059">
    <property type="entry name" value="Glutathione synthetase ATP-binding domain-like"/>
    <property type="match status" value="1"/>
</dbReference>
<reference evidence="2 3" key="1">
    <citation type="submission" date="2023-02" db="EMBL/GenBank/DDBJ databases">
        <title>Genome sequencing required for Actinomycetospora new species description.</title>
        <authorList>
            <person name="Saimee Y."/>
            <person name="Duangmal K."/>
        </authorList>
    </citation>
    <scope>NUCLEOTIDE SEQUENCE [LARGE SCALE GENOMIC DNA]</scope>
    <source>
        <strain evidence="2 3">DW7H6</strain>
    </source>
</reference>
<keyword evidence="3" id="KW-1185">Reference proteome</keyword>
<dbReference type="RefSeq" id="WP_274201994.1">
    <property type="nucleotide sequence ID" value="NZ_JAQZAO010000008.1"/>
</dbReference>
<accession>A0ABT5SZD7</accession>
<dbReference type="InterPro" id="IPR016102">
    <property type="entry name" value="Succinyl-CoA_synth-like"/>
</dbReference>
<dbReference type="Gene3D" id="3.40.50.720">
    <property type="entry name" value="NAD(P)-binding Rossmann-like Domain"/>
    <property type="match status" value="1"/>
</dbReference>
<keyword evidence="2" id="KW-0436">Ligase</keyword>
<dbReference type="InterPro" id="IPR003781">
    <property type="entry name" value="CoA-bd"/>
</dbReference>
<evidence type="ECO:0000259" key="1">
    <source>
        <dbReference type="SMART" id="SM00881"/>
    </source>
</evidence>
<evidence type="ECO:0000313" key="3">
    <source>
        <dbReference type="Proteomes" id="UP001300763"/>
    </source>
</evidence>
<comment type="caution">
    <text evidence="2">The sequence shown here is derived from an EMBL/GenBank/DDBJ whole genome shotgun (WGS) entry which is preliminary data.</text>
</comment>
<dbReference type="Gene3D" id="3.40.50.261">
    <property type="entry name" value="Succinyl-CoA synthetase domains"/>
    <property type="match status" value="2"/>
</dbReference>
<gene>
    <name evidence="2" type="ORF">PGB27_19200</name>
</gene>
<dbReference type="InterPro" id="IPR036291">
    <property type="entry name" value="NAD(P)-bd_dom_sf"/>
</dbReference>
<dbReference type="PANTHER" id="PTHR42793:SF4">
    <property type="entry name" value="BLL6376 PROTEIN"/>
    <property type="match status" value="1"/>
</dbReference>
<dbReference type="InterPro" id="IPR043938">
    <property type="entry name" value="Ligase_CoA_dom"/>
</dbReference>
<dbReference type="SUPFAM" id="SSF52210">
    <property type="entry name" value="Succinyl-CoA synthetase domains"/>
    <property type="match status" value="2"/>
</dbReference>
<dbReference type="Pfam" id="PF13549">
    <property type="entry name" value="ATP-grasp_5"/>
    <property type="match status" value="1"/>
</dbReference>
<protein>
    <submittedName>
        <fullName evidence="2">Acetate--CoA ligase family protein</fullName>
    </submittedName>
</protein>
<dbReference type="Gene3D" id="3.30.470.20">
    <property type="entry name" value="ATP-grasp fold, B domain"/>
    <property type="match status" value="1"/>
</dbReference>
<dbReference type="Pfam" id="PF13380">
    <property type="entry name" value="CoA_binding_2"/>
    <property type="match status" value="1"/>
</dbReference>
<dbReference type="InterPro" id="IPR032875">
    <property type="entry name" value="Succ_CoA_lig_flav_dom"/>
</dbReference>
<dbReference type="GO" id="GO:0016874">
    <property type="term" value="F:ligase activity"/>
    <property type="evidence" value="ECO:0007669"/>
    <property type="project" value="UniProtKB-KW"/>
</dbReference>
<dbReference type="EMBL" id="JAQZAO010000008">
    <property type="protein sequence ID" value="MDD7967471.1"/>
    <property type="molecule type" value="Genomic_DNA"/>
</dbReference>
<dbReference type="PANTHER" id="PTHR42793">
    <property type="entry name" value="COA BINDING DOMAIN CONTAINING PROTEIN"/>
    <property type="match status" value="1"/>
</dbReference>
<proteinExistence type="predicted"/>
<name>A0ABT5SZD7_9PSEU</name>
<evidence type="ECO:0000313" key="2">
    <source>
        <dbReference type="EMBL" id="MDD7967471.1"/>
    </source>
</evidence>
<dbReference type="SUPFAM" id="SSF51735">
    <property type="entry name" value="NAD(P)-binding Rossmann-fold domains"/>
    <property type="match status" value="1"/>
</dbReference>
<dbReference type="Pfam" id="PF13607">
    <property type="entry name" value="Succ_CoA_lig"/>
    <property type="match status" value="1"/>
</dbReference>
<dbReference type="Gene3D" id="3.30.1490.20">
    <property type="entry name" value="ATP-grasp fold, A domain"/>
    <property type="match status" value="1"/>
</dbReference>